<comment type="caution">
    <text evidence="1">The sequence shown here is derived from an EMBL/GenBank/DDBJ whole genome shotgun (WGS) entry which is preliminary data.</text>
</comment>
<keyword evidence="2" id="KW-1185">Reference proteome</keyword>
<sequence>MGDGSGILSIELTGKVVMVLALLLLFLLLVIALHLYVRWFWRRVEQEAAAYSPAAGDTTPPHSLPGSAVATVDPGLDPKVLMSLPVVVFSGEAFKDGLECAVCLCEAVDGEKARILPRCRHGFHVECIDMWLRSHVSCPLCRKTVVDEALLRKDVVVEIDGGNAGGSSDEDGRRERNSDPSPNFPTNVLFWGNETQVSSGNNNACLEDGNSPSTSSSGETSSHGGSQHIGLVIDVPAQVGESSGLGSGSGSEETKSPVQARLRSLRRLLSRDRRVSPTFCSGESRRSVDYEAVVVSRGQPC</sequence>
<gene>
    <name evidence="1" type="ORF">MLD38_031084</name>
</gene>
<organism evidence="1 2">
    <name type="scientific">Melastoma candidum</name>
    <dbReference type="NCBI Taxonomy" id="119954"/>
    <lineage>
        <taxon>Eukaryota</taxon>
        <taxon>Viridiplantae</taxon>
        <taxon>Streptophyta</taxon>
        <taxon>Embryophyta</taxon>
        <taxon>Tracheophyta</taxon>
        <taxon>Spermatophyta</taxon>
        <taxon>Magnoliopsida</taxon>
        <taxon>eudicotyledons</taxon>
        <taxon>Gunneridae</taxon>
        <taxon>Pentapetalae</taxon>
        <taxon>rosids</taxon>
        <taxon>malvids</taxon>
        <taxon>Myrtales</taxon>
        <taxon>Melastomataceae</taxon>
        <taxon>Melastomatoideae</taxon>
        <taxon>Melastomateae</taxon>
        <taxon>Melastoma</taxon>
    </lineage>
</organism>
<dbReference type="Proteomes" id="UP001057402">
    <property type="component" value="Chromosome 9"/>
</dbReference>
<evidence type="ECO:0000313" key="2">
    <source>
        <dbReference type="Proteomes" id="UP001057402"/>
    </source>
</evidence>
<protein>
    <submittedName>
        <fullName evidence="1">Uncharacterized protein</fullName>
    </submittedName>
</protein>
<proteinExistence type="predicted"/>
<reference evidence="2" key="1">
    <citation type="journal article" date="2023" name="Front. Plant Sci.">
        <title>Chromosomal-level genome assembly of Melastoma candidum provides insights into trichome evolution.</title>
        <authorList>
            <person name="Zhong Y."/>
            <person name="Wu W."/>
            <person name="Sun C."/>
            <person name="Zou P."/>
            <person name="Liu Y."/>
            <person name="Dai S."/>
            <person name="Zhou R."/>
        </authorList>
    </citation>
    <scope>NUCLEOTIDE SEQUENCE [LARGE SCALE GENOMIC DNA]</scope>
</reference>
<dbReference type="EMBL" id="CM042888">
    <property type="protein sequence ID" value="KAI4325710.1"/>
    <property type="molecule type" value="Genomic_DNA"/>
</dbReference>
<evidence type="ECO:0000313" key="1">
    <source>
        <dbReference type="EMBL" id="KAI4325710.1"/>
    </source>
</evidence>
<name>A0ACB9MP71_9MYRT</name>
<accession>A0ACB9MP71</accession>